<dbReference type="EMBL" id="RJJR01000011">
    <property type="protein sequence ID" value="RNI35225.1"/>
    <property type="molecule type" value="Genomic_DNA"/>
</dbReference>
<evidence type="ECO:0000313" key="1">
    <source>
        <dbReference type="EMBL" id="RNI35225.1"/>
    </source>
</evidence>
<accession>A0A3M9NCT4</accession>
<dbReference type="AlphaFoldDB" id="A0A3M9NCT4"/>
<proteinExistence type="predicted"/>
<name>A0A3M9NCT4_9BACT</name>
<gene>
    <name evidence="1" type="ORF">EFY79_13285</name>
</gene>
<protein>
    <submittedName>
        <fullName evidence="1">Uncharacterized protein</fullName>
    </submittedName>
</protein>
<organism evidence="1 2">
    <name type="scientific">Hanamia caeni</name>
    <dbReference type="NCBI Taxonomy" id="2294116"/>
    <lineage>
        <taxon>Bacteria</taxon>
        <taxon>Pseudomonadati</taxon>
        <taxon>Bacteroidota</taxon>
        <taxon>Chitinophagia</taxon>
        <taxon>Chitinophagales</taxon>
        <taxon>Chitinophagaceae</taxon>
        <taxon>Hanamia</taxon>
    </lineage>
</organism>
<reference evidence="1 2" key="1">
    <citation type="submission" date="2018-11" db="EMBL/GenBank/DDBJ databases">
        <title>Draft genome sequence of Ferruginibacter sp. BO-59.</title>
        <authorList>
            <person name="Im W.T."/>
        </authorList>
    </citation>
    <scope>NUCLEOTIDE SEQUENCE [LARGE SCALE GENOMIC DNA]</scope>
    <source>
        <strain evidence="1 2">BO-59</strain>
    </source>
</reference>
<comment type="caution">
    <text evidence="1">The sequence shown here is derived from an EMBL/GenBank/DDBJ whole genome shotgun (WGS) entry which is preliminary data.</text>
</comment>
<dbReference type="Proteomes" id="UP000267223">
    <property type="component" value="Unassembled WGS sequence"/>
</dbReference>
<sequence length="85" mass="10219">MIFVALGELIYNSWFGGRGFYQKIRRQFLKIILKKQLQYFDVTDFYQLIKENDLISRRFFSPEQIAYMSSINILKSNKLSQFCCD</sequence>
<keyword evidence="2" id="KW-1185">Reference proteome</keyword>
<evidence type="ECO:0000313" key="2">
    <source>
        <dbReference type="Proteomes" id="UP000267223"/>
    </source>
</evidence>